<protein>
    <submittedName>
        <fullName evidence="1">Uncharacterized protein</fullName>
    </submittedName>
</protein>
<gene>
    <name evidence="1" type="ORF">PanWU01x14_344850</name>
</gene>
<accession>A0A2P5ACW5</accession>
<evidence type="ECO:0000313" key="1">
    <source>
        <dbReference type="EMBL" id="PON34377.1"/>
    </source>
</evidence>
<reference evidence="2" key="1">
    <citation type="submission" date="2016-06" db="EMBL/GenBank/DDBJ databases">
        <title>Parallel loss of symbiosis genes in relatives of nitrogen-fixing non-legume Parasponia.</title>
        <authorList>
            <person name="Van Velzen R."/>
            <person name="Holmer R."/>
            <person name="Bu F."/>
            <person name="Rutten L."/>
            <person name="Van Zeijl A."/>
            <person name="Liu W."/>
            <person name="Santuari L."/>
            <person name="Cao Q."/>
            <person name="Sharma T."/>
            <person name="Shen D."/>
            <person name="Roswanjaya Y."/>
            <person name="Wardhani T."/>
            <person name="Kalhor M.S."/>
            <person name="Jansen J."/>
            <person name="Van den Hoogen J."/>
            <person name="Gungor B."/>
            <person name="Hartog M."/>
            <person name="Hontelez J."/>
            <person name="Verver J."/>
            <person name="Yang W.-C."/>
            <person name="Schijlen E."/>
            <person name="Repin R."/>
            <person name="Schilthuizen M."/>
            <person name="Schranz E."/>
            <person name="Heidstra R."/>
            <person name="Miyata K."/>
            <person name="Fedorova E."/>
            <person name="Kohlen W."/>
            <person name="Bisseling T."/>
            <person name="Smit S."/>
            <person name="Geurts R."/>
        </authorList>
    </citation>
    <scope>NUCLEOTIDE SEQUENCE [LARGE SCALE GENOMIC DNA]</scope>
    <source>
        <strain evidence="2">cv. WU1-14</strain>
    </source>
</reference>
<dbReference type="OrthoDB" id="1909174at2759"/>
<keyword evidence="2" id="KW-1185">Reference proteome</keyword>
<proteinExistence type="predicted"/>
<dbReference type="EMBL" id="JXTB01000663">
    <property type="protein sequence ID" value="PON34377.1"/>
    <property type="molecule type" value="Genomic_DNA"/>
</dbReference>
<dbReference type="AlphaFoldDB" id="A0A2P5ACW5"/>
<name>A0A2P5ACW5_PARAD</name>
<comment type="caution">
    <text evidence="1">The sequence shown here is derived from an EMBL/GenBank/DDBJ whole genome shotgun (WGS) entry which is preliminary data.</text>
</comment>
<evidence type="ECO:0000313" key="2">
    <source>
        <dbReference type="Proteomes" id="UP000237105"/>
    </source>
</evidence>
<sequence length="89" mass="10390">MPAPKDGNTARHCHDREAYQTWLKKDHYVCFTMLSIMHNDLINEFVEHATAQEMRGALKSKFGGTSTTRLHELNIMFDSYKMYPNHAMK</sequence>
<organism evidence="1 2">
    <name type="scientific">Parasponia andersonii</name>
    <name type="common">Sponia andersonii</name>
    <dbReference type="NCBI Taxonomy" id="3476"/>
    <lineage>
        <taxon>Eukaryota</taxon>
        <taxon>Viridiplantae</taxon>
        <taxon>Streptophyta</taxon>
        <taxon>Embryophyta</taxon>
        <taxon>Tracheophyta</taxon>
        <taxon>Spermatophyta</taxon>
        <taxon>Magnoliopsida</taxon>
        <taxon>eudicotyledons</taxon>
        <taxon>Gunneridae</taxon>
        <taxon>Pentapetalae</taxon>
        <taxon>rosids</taxon>
        <taxon>fabids</taxon>
        <taxon>Rosales</taxon>
        <taxon>Cannabaceae</taxon>
        <taxon>Parasponia</taxon>
    </lineage>
</organism>
<dbReference type="Proteomes" id="UP000237105">
    <property type="component" value="Unassembled WGS sequence"/>
</dbReference>